<dbReference type="InterPro" id="IPR013785">
    <property type="entry name" value="Aldolase_TIM"/>
</dbReference>
<comment type="caution">
    <text evidence="2">The sequence shown here is derived from an EMBL/GenBank/DDBJ whole genome shotgun (WGS) entry which is preliminary data.</text>
</comment>
<name>A0A4R6SZ47_9SPHI</name>
<dbReference type="GO" id="GO:0009228">
    <property type="term" value="P:thiamine biosynthetic process"/>
    <property type="evidence" value="ECO:0007669"/>
    <property type="project" value="UniProtKB-KW"/>
</dbReference>
<sequence>MELVVISKPVYFDGEANLINRLFNEGLQILHLRKEYTDLSEYSRLISAIDNQYHNRIALHQFHELSGVFDICRLHFPEKMRKNPDFNPSSYTGNTLSTSIHDLDDLKNLSGFDYTFFSPVFNSLSKPGYAGAVDTHFSLPAKINRIKVMALGGIDADKIDQLNALNFDGAVLLGALWNNPEHAADVFIKIQNAC</sequence>
<keyword evidence="3" id="KW-1185">Reference proteome</keyword>
<dbReference type="InterPro" id="IPR036206">
    <property type="entry name" value="ThiamineP_synth_sf"/>
</dbReference>
<evidence type="ECO:0000313" key="3">
    <source>
        <dbReference type="Proteomes" id="UP000295620"/>
    </source>
</evidence>
<dbReference type="OrthoDB" id="194683at2"/>
<dbReference type="SUPFAM" id="SSF51391">
    <property type="entry name" value="Thiamin phosphate synthase"/>
    <property type="match status" value="1"/>
</dbReference>
<proteinExistence type="predicted"/>
<protein>
    <submittedName>
        <fullName evidence="2">Thiamine-phosphate pyrophosphorylase</fullName>
    </submittedName>
</protein>
<organism evidence="2 3">
    <name type="scientific">Pedobacter metabolipauper</name>
    <dbReference type="NCBI Taxonomy" id="425513"/>
    <lineage>
        <taxon>Bacteria</taxon>
        <taxon>Pseudomonadati</taxon>
        <taxon>Bacteroidota</taxon>
        <taxon>Sphingobacteriia</taxon>
        <taxon>Sphingobacteriales</taxon>
        <taxon>Sphingobacteriaceae</taxon>
        <taxon>Pedobacter</taxon>
    </lineage>
</organism>
<reference evidence="2 3" key="1">
    <citation type="submission" date="2019-03" db="EMBL/GenBank/DDBJ databases">
        <title>Genomic Encyclopedia of Archaeal and Bacterial Type Strains, Phase II (KMG-II): from individual species to whole genera.</title>
        <authorList>
            <person name="Goeker M."/>
        </authorList>
    </citation>
    <scope>NUCLEOTIDE SEQUENCE [LARGE SCALE GENOMIC DNA]</scope>
    <source>
        <strain evidence="2 3">DSM 19035</strain>
    </source>
</reference>
<dbReference type="InterPro" id="IPR022998">
    <property type="entry name" value="ThiamineP_synth_TenI"/>
</dbReference>
<dbReference type="Gene3D" id="3.20.20.70">
    <property type="entry name" value="Aldolase class I"/>
    <property type="match status" value="1"/>
</dbReference>
<dbReference type="Proteomes" id="UP000295620">
    <property type="component" value="Unassembled WGS sequence"/>
</dbReference>
<evidence type="ECO:0000259" key="1">
    <source>
        <dbReference type="Pfam" id="PF02581"/>
    </source>
</evidence>
<evidence type="ECO:0000313" key="2">
    <source>
        <dbReference type="EMBL" id="TDQ11337.1"/>
    </source>
</evidence>
<dbReference type="CDD" id="cd00564">
    <property type="entry name" value="TMP_TenI"/>
    <property type="match status" value="1"/>
</dbReference>
<dbReference type="AlphaFoldDB" id="A0A4R6SZ47"/>
<dbReference type="EMBL" id="SNYC01000003">
    <property type="protein sequence ID" value="TDQ11337.1"/>
    <property type="molecule type" value="Genomic_DNA"/>
</dbReference>
<gene>
    <name evidence="2" type="ORF">ATK78_0455</name>
</gene>
<accession>A0A4R6SZ47</accession>
<dbReference type="Pfam" id="PF02581">
    <property type="entry name" value="TMP-TENI"/>
    <property type="match status" value="1"/>
</dbReference>
<feature type="domain" description="Thiamine phosphate synthase/TenI" evidence="1">
    <location>
        <begin position="15"/>
        <end position="173"/>
    </location>
</feature>
<dbReference type="RefSeq" id="WP_133574417.1">
    <property type="nucleotide sequence ID" value="NZ_SNYC01000003.1"/>
</dbReference>